<dbReference type="eggNOG" id="ENOG502RVSD">
    <property type="taxonomic scope" value="Eukaryota"/>
</dbReference>
<dbReference type="Proteomes" id="UP000266841">
    <property type="component" value="Unassembled WGS sequence"/>
</dbReference>
<keyword evidence="3" id="KW-1185">Reference proteome</keyword>
<sequence>MCASRRQAGCYDYLSYFRPRGAEDARMLPEAPADLVAAPPQGRERVGHRRLGDGEDDGSRGRVHPALLQPGPLPRRERQGAAAADSAGEDEGPGEVEPRGREGGSKKRKKDDMMAPRGSFGGGMPMGMGGMNMGGNQMGMGGMGMGGMNMSDMNGGMGGQMGLGPMCGMPGGMMQQQHLLLQQLAVSKLQRGPSCQPMVDGGNSSSHHVSIRRR</sequence>
<protein>
    <submittedName>
        <fullName evidence="2">Uncharacterized protein</fullName>
    </submittedName>
</protein>
<comment type="caution">
    <text evidence="2">The sequence shown here is derived from an EMBL/GenBank/DDBJ whole genome shotgun (WGS) entry which is preliminary data.</text>
</comment>
<evidence type="ECO:0000313" key="3">
    <source>
        <dbReference type="Proteomes" id="UP000266841"/>
    </source>
</evidence>
<dbReference type="EMBL" id="AGNL01009358">
    <property type="protein sequence ID" value="EJK69926.1"/>
    <property type="molecule type" value="Genomic_DNA"/>
</dbReference>
<evidence type="ECO:0000313" key="2">
    <source>
        <dbReference type="EMBL" id="EJK69926.1"/>
    </source>
</evidence>
<proteinExistence type="predicted"/>
<feature type="compositionally biased region" description="Basic and acidic residues" evidence="1">
    <location>
        <begin position="42"/>
        <end position="60"/>
    </location>
</feature>
<gene>
    <name evidence="2" type="ORF">THAOC_08770</name>
</gene>
<dbReference type="AlphaFoldDB" id="K0T925"/>
<feature type="region of interest" description="Disordered" evidence="1">
    <location>
        <begin position="28"/>
        <end position="125"/>
    </location>
</feature>
<organism evidence="2 3">
    <name type="scientific">Thalassiosira oceanica</name>
    <name type="common">Marine diatom</name>
    <dbReference type="NCBI Taxonomy" id="159749"/>
    <lineage>
        <taxon>Eukaryota</taxon>
        <taxon>Sar</taxon>
        <taxon>Stramenopiles</taxon>
        <taxon>Ochrophyta</taxon>
        <taxon>Bacillariophyta</taxon>
        <taxon>Coscinodiscophyceae</taxon>
        <taxon>Thalassiosirophycidae</taxon>
        <taxon>Thalassiosirales</taxon>
        <taxon>Thalassiosiraceae</taxon>
        <taxon>Thalassiosira</taxon>
    </lineage>
</organism>
<evidence type="ECO:0000256" key="1">
    <source>
        <dbReference type="SAM" id="MobiDB-lite"/>
    </source>
</evidence>
<name>K0T925_THAOC</name>
<accession>K0T925</accession>
<reference evidence="2 3" key="1">
    <citation type="journal article" date="2012" name="Genome Biol.">
        <title>Genome and low-iron response of an oceanic diatom adapted to chronic iron limitation.</title>
        <authorList>
            <person name="Lommer M."/>
            <person name="Specht M."/>
            <person name="Roy A.S."/>
            <person name="Kraemer L."/>
            <person name="Andreson R."/>
            <person name="Gutowska M.A."/>
            <person name="Wolf J."/>
            <person name="Bergner S.V."/>
            <person name="Schilhabel M.B."/>
            <person name="Klostermeier U.C."/>
            <person name="Beiko R.G."/>
            <person name="Rosenstiel P."/>
            <person name="Hippler M."/>
            <person name="Laroche J."/>
        </authorList>
    </citation>
    <scope>NUCLEOTIDE SEQUENCE [LARGE SCALE GENOMIC DNA]</scope>
    <source>
        <strain evidence="2 3">CCMP1005</strain>
    </source>
</reference>
<feature type="compositionally biased region" description="Basic and acidic residues" evidence="1">
    <location>
        <begin position="96"/>
        <end position="114"/>
    </location>
</feature>
<feature type="region of interest" description="Disordered" evidence="1">
    <location>
        <begin position="192"/>
        <end position="214"/>
    </location>
</feature>